<dbReference type="PANTHER" id="PTHR12110:SF48">
    <property type="entry name" value="BLL3656 PROTEIN"/>
    <property type="match status" value="1"/>
</dbReference>
<evidence type="ECO:0000313" key="3">
    <source>
        <dbReference type="Proteomes" id="UP000320496"/>
    </source>
</evidence>
<dbReference type="KEGG" id="mri:Mal4_09140"/>
<dbReference type="SUPFAM" id="SSF51658">
    <property type="entry name" value="Xylose isomerase-like"/>
    <property type="match status" value="1"/>
</dbReference>
<accession>A0A517Z2D3</accession>
<dbReference type="EC" id="5.3.99.-" evidence="2"/>
<sequence length="323" mass="35348">MQHEIERPQMIGRREWLAGAAGFVVAATLGRPAWAADEVPESSQPASFRYCLNTSCIRGQKRPLAEEISIAAEVGYDGIEPWIGEIQQHLAAGGSLEDLRRHVSDSGLTVESAIGFARWIVDDESERKKGIEQLKRDMELVRAIGGTRIAAPPVGAHGKDAADLDLAAVADRYAAVLELGRETGVTPQLEIWGPSKNLSRLDQALEVLKRCDDPDACLLPDIYHMYRGGSDFAQLASLPGGMIHVFHVNDYPARPPQELNDSDRVYPGDGDAPMADILGMLQKIGFRGALSLELFNRDYWQQDPRVVAETGLKKMKAAVARLA</sequence>
<dbReference type="Pfam" id="PF01261">
    <property type="entry name" value="AP_endonuc_2"/>
    <property type="match status" value="1"/>
</dbReference>
<dbReference type="GO" id="GO:0016853">
    <property type="term" value="F:isomerase activity"/>
    <property type="evidence" value="ECO:0007669"/>
    <property type="project" value="UniProtKB-KW"/>
</dbReference>
<evidence type="ECO:0000259" key="1">
    <source>
        <dbReference type="Pfam" id="PF01261"/>
    </source>
</evidence>
<organism evidence="2 3">
    <name type="scientific">Maioricimonas rarisocia</name>
    <dbReference type="NCBI Taxonomy" id="2528026"/>
    <lineage>
        <taxon>Bacteria</taxon>
        <taxon>Pseudomonadati</taxon>
        <taxon>Planctomycetota</taxon>
        <taxon>Planctomycetia</taxon>
        <taxon>Planctomycetales</taxon>
        <taxon>Planctomycetaceae</taxon>
        <taxon>Maioricimonas</taxon>
    </lineage>
</organism>
<dbReference type="PROSITE" id="PS51318">
    <property type="entry name" value="TAT"/>
    <property type="match status" value="1"/>
</dbReference>
<evidence type="ECO:0000313" key="2">
    <source>
        <dbReference type="EMBL" id="QDU36627.1"/>
    </source>
</evidence>
<keyword evidence="2" id="KW-0413">Isomerase</keyword>
<dbReference type="AlphaFoldDB" id="A0A517Z2D3"/>
<feature type="domain" description="Xylose isomerase-like TIM barrel" evidence="1">
    <location>
        <begin position="70"/>
        <end position="315"/>
    </location>
</feature>
<dbReference type="PANTHER" id="PTHR12110">
    <property type="entry name" value="HYDROXYPYRUVATE ISOMERASE"/>
    <property type="match status" value="1"/>
</dbReference>
<dbReference type="EMBL" id="CP036275">
    <property type="protein sequence ID" value="QDU36627.1"/>
    <property type="molecule type" value="Genomic_DNA"/>
</dbReference>
<gene>
    <name evidence="2" type="primary">iolI_1</name>
    <name evidence="2" type="ORF">Mal4_09140</name>
</gene>
<dbReference type="RefSeq" id="WP_231746715.1">
    <property type="nucleotide sequence ID" value="NZ_CP036275.1"/>
</dbReference>
<reference evidence="2 3" key="1">
    <citation type="submission" date="2019-02" db="EMBL/GenBank/DDBJ databases">
        <title>Deep-cultivation of Planctomycetes and their phenomic and genomic characterization uncovers novel biology.</title>
        <authorList>
            <person name="Wiegand S."/>
            <person name="Jogler M."/>
            <person name="Boedeker C."/>
            <person name="Pinto D."/>
            <person name="Vollmers J."/>
            <person name="Rivas-Marin E."/>
            <person name="Kohn T."/>
            <person name="Peeters S.H."/>
            <person name="Heuer A."/>
            <person name="Rast P."/>
            <person name="Oberbeckmann S."/>
            <person name="Bunk B."/>
            <person name="Jeske O."/>
            <person name="Meyerdierks A."/>
            <person name="Storesund J.E."/>
            <person name="Kallscheuer N."/>
            <person name="Luecker S."/>
            <person name="Lage O.M."/>
            <person name="Pohl T."/>
            <person name="Merkel B.J."/>
            <person name="Hornburger P."/>
            <person name="Mueller R.-W."/>
            <person name="Bruemmer F."/>
            <person name="Labrenz M."/>
            <person name="Spormann A.M."/>
            <person name="Op den Camp H."/>
            <person name="Overmann J."/>
            <person name="Amann R."/>
            <person name="Jetten M.S.M."/>
            <person name="Mascher T."/>
            <person name="Medema M.H."/>
            <person name="Devos D.P."/>
            <person name="Kaster A.-K."/>
            <person name="Ovreas L."/>
            <person name="Rohde M."/>
            <person name="Galperin M.Y."/>
            <person name="Jogler C."/>
        </authorList>
    </citation>
    <scope>NUCLEOTIDE SEQUENCE [LARGE SCALE GENOMIC DNA]</scope>
    <source>
        <strain evidence="2 3">Mal4</strain>
    </source>
</reference>
<dbReference type="InterPro" id="IPR050312">
    <property type="entry name" value="IolE/XylAMocC-like"/>
</dbReference>
<keyword evidence="3" id="KW-1185">Reference proteome</keyword>
<protein>
    <submittedName>
        <fullName evidence="2">Inosose isomerase</fullName>
        <ecNumber evidence="2">5.3.99.-</ecNumber>
    </submittedName>
</protein>
<name>A0A517Z2D3_9PLAN</name>
<dbReference type="InterPro" id="IPR006311">
    <property type="entry name" value="TAT_signal"/>
</dbReference>
<proteinExistence type="predicted"/>
<dbReference type="Proteomes" id="UP000320496">
    <property type="component" value="Chromosome"/>
</dbReference>
<dbReference type="Gene3D" id="3.20.20.150">
    <property type="entry name" value="Divalent-metal-dependent TIM barrel enzymes"/>
    <property type="match status" value="1"/>
</dbReference>
<dbReference type="InterPro" id="IPR036237">
    <property type="entry name" value="Xyl_isomerase-like_sf"/>
</dbReference>
<dbReference type="InterPro" id="IPR013022">
    <property type="entry name" value="Xyl_isomerase-like_TIM-brl"/>
</dbReference>